<dbReference type="Gene3D" id="3.20.20.140">
    <property type="entry name" value="Metal-dependent hydrolases"/>
    <property type="match status" value="2"/>
</dbReference>
<protein>
    <submittedName>
        <fullName evidence="4">Uncharacterized protein</fullName>
    </submittedName>
</protein>
<dbReference type="AlphaFoldDB" id="A0AA35IV48"/>
<dbReference type="GO" id="GO:0032264">
    <property type="term" value="P:IMP salvage"/>
    <property type="evidence" value="ECO:0007669"/>
    <property type="project" value="InterPro"/>
</dbReference>
<evidence type="ECO:0000256" key="1">
    <source>
        <dbReference type="ARBA" id="ARBA00006676"/>
    </source>
</evidence>
<gene>
    <name evidence="4" type="primary">SMKI02G3900</name>
    <name evidence="4" type="ORF">SMKI_02G3900</name>
</gene>
<dbReference type="EMBL" id="OX365758">
    <property type="protein sequence ID" value="CAI4037513.1"/>
    <property type="molecule type" value="Genomic_DNA"/>
</dbReference>
<dbReference type="FunFam" id="3.20.20.140:FF:000078">
    <property type="entry name" value="Inactive deaminase YBR284W"/>
    <property type="match status" value="1"/>
</dbReference>
<keyword evidence="5" id="KW-1185">Reference proteome</keyword>
<sequence>MVQNNRSLFFVGYDSYKESPSTSPIRLDDLDGNDGTPDQGLAFDEGVGITSQARERNSRVFMLGDSVGDAALHLDDLDMVPLNTKFDVQMEMGSPMAMPPEMQPPIKPLTAADLAYSSLAHLPSYFFEKTHFNIERNCLLEMCKLRQSYLIISKQDALSCSQLHSKSTGKCLKPVKGKTAKAHHFLDFEEDNTSNPPQDGNYMNELLNAKVKVPSFKEFRQDFEWCLRAIRDRDLSKFSEKRLQYLVNKFPVFQYLHSKEEMRQSKRVPHKDFYNCRKIDLNLLLSGCFSQWQLTEFIWTKLKSEPNKIIHQTANGNHITLSQLFKVDFEVTNKFSNGLKIIDDSFLEWYKVVYLMKYHLVNKEPTIHAGPHDGPFRYYLIAKTFLEFDNYINGEYLAELLQKFLIKPQEESKYQLCQLSVDFQFYLHYDNSDVDNWWMVFANWLNHHNLFSNNIRWNIRISRIYPELYRTGKVKNFQEYLNLIFNPLFNAQNFLHKSLGSILLKFLSQVSSFDLCIQDSDEYIWKKFTTVNCMPQDWSSGGDNPTISQYMYYIYANLTKLNHIRQALLQNTFTLRSSCSPTSINRTSQFSNTLNLTEHTETILDNFLLASGGFLNAENLWHAPSSLVYVFYLSQIPMVVAPLNSIVDSNATTVQNQAPTGLVLEPSKPYKKNPFMKLFEMGFKISLSSESILYNNSYTKEPIIEEYSVAASIYRLHSADLCELLRNSVITSGFSSTLKSKWLGVSLTLHEYFVENIGFVDNWYDCKSNTSLEHNVPIIRRNYRNSTLAGEWRLIIS</sequence>
<evidence type="ECO:0000256" key="2">
    <source>
        <dbReference type="PIRNR" id="PIRNR001251"/>
    </source>
</evidence>
<dbReference type="GO" id="GO:0005829">
    <property type="term" value="C:cytosol"/>
    <property type="evidence" value="ECO:0007669"/>
    <property type="project" value="TreeGrafter"/>
</dbReference>
<name>A0AA35IV48_SACMI</name>
<dbReference type="GeneID" id="80916726"/>
<proteinExistence type="inferred from homology"/>
<dbReference type="InterPro" id="IPR006329">
    <property type="entry name" value="AMPD"/>
</dbReference>
<dbReference type="SUPFAM" id="SSF51556">
    <property type="entry name" value="Metallo-dependent hydrolases"/>
    <property type="match status" value="1"/>
</dbReference>
<dbReference type="Proteomes" id="UP001161438">
    <property type="component" value="Chromosome 2"/>
</dbReference>
<dbReference type="PIRSF" id="PIRSF001251">
    <property type="entry name" value="AMP_deaminase_met"/>
    <property type="match status" value="1"/>
</dbReference>
<dbReference type="RefSeq" id="XP_056080630.1">
    <property type="nucleotide sequence ID" value="XM_056225441.1"/>
</dbReference>
<reference evidence="4" key="1">
    <citation type="submission" date="2022-10" db="EMBL/GenBank/DDBJ databases">
        <authorList>
            <person name="Byrne P K."/>
        </authorList>
    </citation>
    <scope>NUCLEOTIDE SEQUENCE</scope>
    <source>
        <strain evidence="4">IFO1815</strain>
    </source>
</reference>
<accession>A0AA35IV48</accession>
<dbReference type="PANTHER" id="PTHR11359">
    <property type="entry name" value="AMP DEAMINASE"/>
    <property type="match status" value="1"/>
</dbReference>
<evidence type="ECO:0000256" key="3">
    <source>
        <dbReference type="SAM" id="MobiDB-lite"/>
    </source>
</evidence>
<dbReference type="Pfam" id="PF19326">
    <property type="entry name" value="AMP_deaminase"/>
    <property type="match status" value="2"/>
</dbReference>
<dbReference type="InterPro" id="IPR032466">
    <property type="entry name" value="Metal_Hydrolase"/>
</dbReference>
<feature type="region of interest" description="Disordered" evidence="3">
    <location>
        <begin position="17"/>
        <end position="38"/>
    </location>
</feature>
<organism evidence="4 5">
    <name type="scientific">Saccharomyces mikatae IFO 1815</name>
    <dbReference type="NCBI Taxonomy" id="226126"/>
    <lineage>
        <taxon>Eukaryota</taxon>
        <taxon>Fungi</taxon>
        <taxon>Dikarya</taxon>
        <taxon>Ascomycota</taxon>
        <taxon>Saccharomycotina</taxon>
        <taxon>Saccharomycetes</taxon>
        <taxon>Saccharomycetales</taxon>
        <taxon>Saccharomycetaceae</taxon>
        <taxon>Saccharomyces</taxon>
    </lineage>
</organism>
<comment type="similarity">
    <text evidence="1 2">Belongs to the metallo-dependent hydrolases superfamily. Adenosine and AMP deaminases family.</text>
</comment>
<dbReference type="GO" id="GO:0003876">
    <property type="term" value="F:AMP deaminase activity"/>
    <property type="evidence" value="ECO:0007669"/>
    <property type="project" value="InterPro"/>
</dbReference>
<dbReference type="PANTHER" id="PTHR11359:SF7">
    <property type="entry name" value="INACTIVE DEAMINASE YBR284W-RELATED"/>
    <property type="match status" value="1"/>
</dbReference>
<evidence type="ECO:0000313" key="5">
    <source>
        <dbReference type="Proteomes" id="UP001161438"/>
    </source>
</evidence>
<evidence type="ECO:0000313" key="4">
    <source>
        <dbReference type="EMBL" id="CAI4037513.1"/>
    </source>
</evidence>